<evidence type="ECO:0000256" key="5">
    <source>
        <dbReference type="ARBA" id="ARBA00022692"/>
    </source>
</evidence>
<evidence type="ECO:0000256" key="7">
    <source>
        <dbReference type="ARBA" id="ARBA00023136"/>
    </source>
</evidence>
<dbReference type="Gene3D" id="1.20.1250.20">
    <property type="entry name" value="MFS general substrate transporter like domains"/>
    <property type="match status" value="1"/>
</dbReference>
<feature type="transmembrane region" description="Helical" evidence="8">
    <location>
        <begin position="82"/>
        <end position="103"/>
    </location>
</feature>
<dbReference type="AlphaFoldDB" id="L1MGM1"/>
<dbReference type="PATRIC" id="fig|1035195.3.peg.1271"/>
<dbReference type="Pfam" id="PF07690">
    <property type="entry name" value="MFS_1"/>
    <property type="match status" value="1"/>
</dbReference>
<dbReference type="InterPro" id="IPR004638">
    <property type="entry name" value="EmrB-like"/>
</dbReference>
<comment type="subcellular location">
    <subcellularLocation>
        <location evidence="1">Cell membrane</location>
        <topology evidence="1">Multi-pass membrane protein</topology>
    </subcellularLocation>
</comment>
<dbReference type="PRINTS" id="PR01036">
    <property type="entry name" value="TCRTETB"/>
</dbReference>
<evidence type="ECO:0000313" key="11">
    <source>
        <dbReference type="Proteomes" id="UP000010445"/>
    </source>
</evidence>
<evidence type="ECO:0000313" key="10">
    <source>
        <dbReference type="EMBL" id="EKX90200.1"/>
    </source>
</evidence>
<evidence type="ECO:0000256" key="6">
    <source>
        <dbReference type="ARBA" id="ARBA00022989"/>
    </source>
</evidence>
<dbReference type="HOGENOM" id="CLU_000960_28_2_11"/>
<feature type="transmembrane region" description="Helical" evidence="8">
    <location>
        <begin position="310"/>
        <end position="329"/>
    </location>
</feature>
<feature type="transmembrane region" description="Helical" evidence="8">
    <location>
        <begin position="207"/>
        <end position="227"/>
    </location>
</feature>
<dbReference type="GO" id="GO:0005886">
    <property type="term" value="C:plasma membrane"/>
    <property type="evidence" value="ECO:0007669"/>
    <property type="project" value="UniProtKB-SubCell"/>
</dbReference>
<dbReference type="InterPro" id="IPR011701">
    <property type="entry name" value="MFS"/>
</dbReference>
<keyword evidence="7 8" id="KW-0472">Membrane</keyword>
<dbReference type="STRING" id="1035195.HMPREF9997_01415"/>
<comment type="caution">
    <text evidence="10">The sequence shown here is derived from an EMBL/GenBank/DDBJ whole genome shotgun (WGS) entry which is preliminary data.</text>
</comment>
<sequence>MLLLDINVVNVALPEIRKELDASFTQLQWVLDAYALGLAAILVAAGSLADRIGRRRIFTIGFVIFTLASLACGLAWNVNVLIVSRFIQGIGGAILFAVGPALLGYIYTGADRTRAFGIFGGVGGLAIAAGPLVGGGLTDGLDWRWIFLINIPLGIIALIITRIRVTESRSAVTPPLDLMGAALFSTFLTLLVLGLLRGEDNGWTSTFILGLFAASAITLIAFIVLQVRRGDKAMFEASLFTNTTFNGLNIATLFLNIALLAAIFLLITYIQVLMGYSAWASGLRALPLTLTLVVGAFISGTISSRTAPRISAALALGCVAIGLLLIRLVDSGDSWTAALPMMFVLGIGMGLFNPIRTELSVSTVSPERAGVASGINATFQQVGAAIGVAGLGAFFQNRVHHYFENDPATSILGPMRTDAARGAATGGGNALRELLPPEIPAMMQQQLSSAADTAFINSLHTTFTVAALFPLAGMIIALFTIRRKDFWRAGQSSGVDKIVGVDDN</sequence>
<keyword evidence="4" id="KW-1003">Cell membrane</keyword>
<dbReference type="PANTHER" id="PTHR42718:SF9">
    <property type="entry name" value="MAJOR FACILITATOR SUPERFAMILY MULTIDRUG TRANSPORTER MFSC"/>
    <property type="match status" value="1"/>
</dbReference>
<keyword evidence="11" id="KW-1185">Reference proteome</keyword>
<feature type="transmembrane region" description="Helical" evidence="8">
    <location>
        <begin position="374"/>
        <end position="395"/>
    </location>
</feature>
<gene>
    <name evidence="10" type="ORF">HMPREF9997_01415</name>
</gene>
<evidence type="ECO:0000256" key="4">
    <source>
        <dbReference type="ARBA" id="ARBA00022475"/>
    </source>
</evidence>
<dbReference type="CDD" id="cd17321">
    <property type="entry name" value="MFS_MMR_MDR_like"/>
    <property type="match status" value="1"/>
</dbReference>
<protein>
    <submittedName>
        <fullName evidence="10">Drug resistance MFS transporter, drug:H+ antiporter-2 family</fullName>
    </submittedName>
</protein>
<feature type="transmembrane region" description="Helical" evidence="8">
    <location>
        <begin position="248"/>
        <end position="270"/>
    </location>
</feature>
<evidence type="ECO:0000256" key="1">
    <source>
        <dbReference type="ARBA" id="ARBA00004651"/>
    </source>
</evidence>
<keyword evidence="5 8" id="KW-0812">Transmembrane</keyword>
<organism evidence="10 11">
    <name type="scientific">Corynebacterium durum F0235</name>
    <dbReference type="NCBI Taxonomy" id="1035195"/>
    <lineage>
        <taxon>Bacteria</taxon>
        <taxon>Bacillati</taxon>
        <taxon>Actinomycetota</taxon>
        <taxon>Actinomycetes</taxon>
        <taxon>Mycobacteriales</taxon>
        <taxon>Corynebacteriaceae</taxon>
        <taxon>Corynebacterium</taxon>
    </lineage>
</organism>
<dbReference type="GO" id="GO:0022857">
    <property type="term" value="F:transmembrane transporter activity"/>
    <property type="evidence" value="ECO:0007669"/>
    <property type="project" value="InterPro"/>
</dbReference>
<keyword evidence="3" id="KW-0813">Transport</keyword>
<evidence type="ECO:0000259" key="9">
    <source>
        <dbReference type="PROSITE" id="PS50850"/>
    </source>
</evidence>
<feature type="transmembrane region" description="Helical" evidence="8">
    <location>
        <begin position="335"/>
        <end position="353"/>
    </location>
</feature>
<dbReference type="InterPro" id="IPR036259">
    <property type="entry name" value="MFS_trans_sf"/>
</dbReference>
<dbReference type="Gene3D" id="1.20.1720.10">
    <property type="entry name" value="Multidrug resistance protein D"/>
    <property type="match status" value="1"/>
</dbReference>
<dbReference type="PROSITE" id="PS50850">
    <property type="entry name" value="MFS"/>
    <property type="match status" value="1"/>
</dbReference>
<feature type="transmembrane region" description="Helical" evidence="8">
    <location>
        <begin position="143"/>
        <end position="163"/>
    </location>
</feature>
<proteinExistence type="inferred from homology"/>
<dbReference type="EMBL" id="AMEM01000018">
    <property type="protein sequence ID" value="EKX90200.1"/>
    <property type="molecule type" value="Genomic_DNA"/>
</dbReference>
<dbReference type="NCBIfam" id="TIGR00711">
    <property type="entry name" value="efflux_EmrB"/>
    <property type="match status" value="1"/>
</dbReference>
<dbReference type="PANTHER" id="PTHR42718">
    <property type="entry name" value="MAJOR FACILITATOR SUPERFAMILY MULTIDRUG TRANSPORTER MFSC"/>
    <property type="match status" value="1"/>
</dbReference>
<evidence type="ECO:0000256" key="2">
    <source>
        <dbReference type="ARBA" id="ARBA00008537"/>
    </source>
</evidence>
<dbReference type="InterPro" id="IPR020846">
    <property type="entry name" value="MFS_dom"/>
</dbReference>
<feature type="transmembrane region" description="Helical" evidence="8">
    <location>
        <begin position="27"/>
        <end position="45"/>
    </location>
</feature>
<keyword evidence="6 8" id="KW-1133">Transmembrane helix</keyword>
<evidence type="ECO:0000256" key="3">
    <source>
        <dbReference type="ARBA" id="ARBA00022448"/>
    </source>
</evidence>
<name>L1MGM1_9CORY</name>
<evidence type="ECO:0000256" key="8">
    <source>
        <dbReference type="SAM" id="Phobius"/>
    </source>
</evidence>
<feature type="domain" description="Major facilitator superfamily (MFS) profile" evidence="9">
    <location>
        <begin position="1"/>
        <end position="485"/>
    </location>
</feature>
<reference evidence="10 11" key="1">
    <citation type="submission" date="2012-05" db="EMBL/GenBank/DDBJ databases">
        <authorList>
            <person name="Weinstock G."/>
            <person name="Sodergren E."/>
            <person name="Lobos E.A."/>
            <person name="Fulton L."/>
            <person name="Fulton R."/>
            <person name="Courtney L."/>
            <person name="Fronick C."/>
            <person name="O'Laughlin M."/>
            <person name="Godfrey J."/>
            <person name="Wilson R.M."/>
            <person name="Miner T."/>
            <person name="Farmer C."/>
            <person name="Delehaunty K."/>
            <person name="Cordes M."/>
            <person name="Minx P."/>
            <person name="Tomlinson C."/>
            <person name="Chen J."/>
            <person name="Wollam A."/>
            <person name="Pepin K.H."/>
            <person name="Bhonagiri V."/>
            <person name="Zhang X."/>
            <person name="Suruliraj S."/>
            <person name="Warren W."/>
            <person name="Mitreva M."/>
            <person name="Mardis E.R."/>
            <person name="Wilson R.K."/>
        </authorList>
    </citation>
    <scope>NUCLEOTIDE SEQUENCE [LARGE SCALE GENOMIC DNA]</scope>
    <source>
        <strain evidence="10 11">F0235</strain>
    </source>
</reference>
<dbReference type="Proteomes" id="UP000010445">
    <property type="component" value="Unassembled WGS sequence"/>
</dbReference>
<dbReference type="SUPFAM" id="SSF103473">
    <property type="entry name" value="MFS general substrate transporter"/>
    <property type="match status" value="1"/>
</dbReference>
<feature type="transmembrane region" description="Helical" evidence="8">
    <location>
        <begin position="57"/>
        <end position="76"/>
    </location>
</feature>
<feature type="transmembrane region" description="Helical" evidence="8">
    <location>
        <begin position="463"/>
        <end position="481"/>
    </location>
</feature>
<feature type="transmembrane region" description="Helical" evidence="8">
    <location>
        <begin position="276"/>
        <end position="298"/>
    </location>
</feature>
<feature type="transmembrane region" description="Helical" evidence="8">
    <location>
        <begin position="175"/>
        <end position="195"/>
    </location>
</feature>
<comment type="similarity">
    <text evidence="2">Belongs to the major facilitator superfamily. EmrB family.</text>
</comment>
<dbReference type="eggNOG" id="COG0477">
    <property type="taxonomic scope" value="Bacteria"/>
</dbReference>
<accession>L1MGM1</accession>
<feature type="transmembrane region" description="Helical" evidence="8">
    <location>
        <begin position="115"/>
        <end position="137"/>
    </location>
</feature>